<dbReference type="AlphaFoldDB" id="A0AA42J2W1"/>
<dbReference type="RefSeq" id="WP_271013396.1">
    <property type="nucleotide sequence ID" value="NZ_JAQIFT010000066.1"/>
</dbReference>
<reference evidence="1" key="1">
    <citation type="journal article" date="2023" name="Int. J. Syst. Evol. Microbiol.">
        <title>&lt;i&gt;Holtiella tumoricola&lt;/i&gt; gen. nov. sp. nov., isolated from a human clinical sample.</title>
        <authorList>
            <person name="Allen-Vercoe E."/>
            <person name="Daigneault M.C."/>
            <person name="Vancuren S.J."/>
            <person name="Cochrane K."/>
            <person name="O'Neal L.L."/>
            <person name="Sankaranarayanan K."/>
            <person name="Lawson P.A."/>
        </authorList>
    </citation>
    <scope>NUCLEOTIDE SEQUENCE</scope>
    <source>
        <strain evidence="1">CC70A</strain>
    </source>
</reference>
<keyword evidence="2" id="KW-1185">Reference proteome</keyword>
<evidence type="ECO:0000313" key="2">
    <source>
        <dbReference type="Proteomes" id="UP001169242"/>
    </source>
</evidence>
<protein>
    <submittedName>
        <fullName evidence="1">Uncharacterized protein</fullName>
    </submittedName>
</protein>
<gene>
    <name evidence="1" type="ORF">PBV87_19115</name>
</gene>
<comment type="caution">
    <text evidence="1">The sequence shown here is derived from an EMBL/GenBank/DDBJ whole genome shotgun (WGS) entry which is preliminary data.</text>
</comment>
<sequence>MDTYMIRYILPVTLGILESKEFIVEIGNKLLIIKCKHIEGITATSYLENNTNWIKDTGTVAYVRSKNAEGEEIDALKLYLNNDIDLQCDGYVEVSQHTVIDIIIQEQNRNEAISGAKIGFQKFLNTYKYIFSEENVRTVSLSESKVVQVFKATQLYHQKHCKEIILKPLETIVQWDDPFKKGFKIKKIDNNILDTFSDMLKLPNSIPMWLKIFLDAKDQAILVSEGGTFTKVPCT</sequence>
<proteinExistence type="predicted"/>
<name>A0AA42J2W1_9FIRM</name>
<organism evidence="1 2">
    <name type="scientific">Holtiella tumoricola</name>
    <dbReference type="NCBI Taxonomy" id="3018743"/>
    <lineage>
        <taxon>Bacteria</taxon>
        <taxon>Bacillati</taxon>
        <taxon>Bacillota</taxon>
        <taxon>Clostridia</taxon>
        <taxon>Lachnospirales</taxon>
        <taxon>Cellulosilyticaceae</taxon>
        <taxon>Holtiella</taxon>
    </lineage>
</organism>
<evidence type="ECO:0000313" key="1">
    <source>
        <dbReference type="EMBL" id="MDA3733591.1"/>
    </source>
</evidence>
<accession>A0AA42J2W1</accession>
<dbReference type="EMBL" id="JAQIFT010000066">
    <property type="protein sequence ID" value="MDA3733591.1"/>
    <property type="molecule type" value="Genomic_DNA"/>
</dbReference>
<dbReference type="Proteomes" id="UP001169242">
    <property type="component" value="Unassembled WGS sequence"/>
</dbReference>